<comment type="caution">
    <text evidence="4">The sequence shown here is derived from an EMBL/GenBank/DDBJ whole genome shotgun (WGS) entry which is preliminary data.</text>
</comment>
<evidence type="ECO:0000256" key="2">
    <source>
        <dbReference type="SAM" id="Phobius"/>
    </source>
</evidence>
<evidence type="ECO:0000259" key="3">
    <source>
        <dbReference type="PROSITE" id="PS50024"/>
    </source>
</evidence>
<feature type="compositionally biased region" description="Low complexity" evidence="1">
    <location>
        <begin position="271"/>
        <end position="291"/>
    </location>
</feature>
<feature type="region of interest" description="Disordered" evidence="1">
    <location>
        <begin position="271"/>
        <end position="300"/>
    </location>
</feature>
<evidence type="ECO:0000313" key="5">
    <source>
        <dbReference type="Proteomes" id="UP001195483"/>
    </source>
</evidence>
<dbReference type="PROSITE" id="PS50024">
    <property type="entry name" value="SEA"/>
    <property type="match status" value="1"/>
</dbReference>
<dbReference type="EMBL" id="JAEAOA010002363">
    <property type="protein sequence ID" value="KAK3588964.1"/>
    <property type="molecule type" value="Genomic_DNA"/>
</dbReference>
<dbReference type="Proteomes" id="UP001195483">
    <property type="component" value="Unassembled WGS sequence"/>
</dbReference>
<feature type="domain" description="SEA" evidence="3">
    <location>
        <begin position="71"/>
        <end position="185"/>
    </location>
</feature>
<accession>A0AAE0SC30</accession>
<dbReference type="Gene3D" id="3.30.70.960">
    <property type="entry name" value="SEA domain"/>
    <property type="match status" value="1"/>
</dbReference>
<evidence type="ECO:0000256" key="1">
    <source>
        <dbReference type="SAM" id="MobiDB-lite"/>
    </source>
</evidence>
<reference evidence="4" key="1">
    <citation type="journal article" date="2021" name="Genome Biol. Evol.">
        <title>A High-Quality Reference Genome for a Parasitic Bivalve with Doubly Uniparental Inheritance (Bivalvia: Unionida).</title>
        <authorList>
            <person name="Smith C.H."/>
        </authorList>
    </citation>
    <scope>NUCLEOTIDE SEQUENCE</scope>
    <source>
        <strain evidence="4">CHS0354</strain>
    </source>
</reference>
<keyword evidence="2" id="KW-1133">Transmembrane helix</keyword>
<keyword evidence="5" id="KW-1185">Reference proteome</keyword>
<gene>
    <name evidence="4" type="ORF">CHS0354_043135</name>
</gene>
<dbReference type="SUPFAM" id="SSF82671">
    <property type="entry name" value="SEA domain"/>
    <property type="match status" value="1"/>
</dbReference>
<name>A0AAE0SC30_9BIVA</name>
<keyword evidence="2" id="KW-0472">Membrane</keyword>
<organism evidence="4 5">
    <name type="scientific">Potamilus streckersoni</name>
    <dbReference type="NCBI Taxonomy" id="2493646"/>
    <lineage>
        <taxon>Eukaryota</taxon>
        <taxon>Metazoa</taxon>
        <taxon>Spiralia</taxon>
        <taxon>Lophotrochozoa</taxon>
        <taxon>Mollusca</taxon>
        <taxon>Bivalvia</taxon>
        <taxon>Autobranchia</taxon>
        <taxon>Heteroconchia</taxon>
        <taxon>Palaeoheterodonta</taxon>
        <taxon>Unionida</taxon>
        <taxon>Unionoidea</taxon>
        <taxon>Unionidae</taxon>
        <taxon>Ambleminae</taxon>
        <taxon>Lampsilini</taxon>
        <taxon>Potamilus</taxon>
    </lineage>
</organism>
<evidence type="ECO:0000313" key="4">
    <source>
        <dbReference type="EMBL" id="KAK3588964.1"/>
    </source>
</evidence>
<proteinExistence type="predicted"/>
<dbReference type="Pfam" id="PF01390">
    <property type="entry name" value="SEA"/>
    <property type="match status" value="1"/>
</dbReference>
<reference evidence="4" key="2">
    <citation type="journal article" date="2021" name="Genome Biol. Evol.">
        <title>Developing a high-quality reference genome for a parasitic bivalve with doubly uniparental inheritance (Bivalvia: Unionida).</title>
        <authorList>
            <person name="Smith C.H."/>
        </authorList>
    </citation>
    <scope>NUCLEOTIDE SEQUENCE</scope>
    <source>
        <strain evidence="4">CHS0354</strain>
        <tissue evidence="4">Mantle</tissue>
    </source>
</reference>
<keyword evidence="2" id="KW-0812">Transmembrane</keyword>
<dbReference type="InterPro" id="IPR000082">
    <property type="entry name" value="SEA_dom"/>
</dbReference>
<reference evidence="4" key="3">
    <citation type="submission" date="2023-05" db="EMBL/GenBank/DDBJ databases">
        <authorList>
            <person name="Smith C.H."/>
        </authorList>
    </citation>
    <scope>NUCLEOTIDE SEQUENCE</scope>
    <source>
        <strain evidence="4">CHS0354</strain>
        <tissue evidence="4">Mantle</tissue>
    </source>
</reference>
<protein>
    <recommendedName>
        <fullName evidence="3">SEA domain-containing protein</fullName>
    </recommendedName>
</protein>
<sequence length="300" mass="33165">MGTEGGNFHTITSFNMEEDFSERGKKKEIKLSRGTPECNLKMMIFITILWLCVIVLVEYLFIWKLFPELPGEIVGRVRIKISFYNLSYTDDLASSDFIRYKNLSGEFITLVDGRLKNSSLADYYARSEVDGFENGSVIIKFTSTFKQKNRMLPLMNRIDYVLKNDIFPDKFNINLENTAFVEKSKPEIISYELVRETLPAIMTPSTPTSSDMTLTASSAEYMTDTTTTKSTTARTTFISGLISSASITISETTSSASIAISLVSSTNSATTTTTTASTTSVSKTTSSATITPVSTNSTTV</sequence>
<dbReference type="AlphaFoldDB" id="A0AAE0SC30"/>
<feature type="transmembrane region" description="Helical" evidence="2">
    <location>
        <begin position="42"/>
        <end position="62"/>
    </location>
</feature>
<dbReference type="InterPro" id="IPR036364">
    <property type="entry name" value="SEA_dom_sf"/>
</dbReference>